<dbReference type="Proteomes" id="UP000245771">
    <property type="component" value="Unassembled WGS sequence"/>
</dbReference>
<evidence type="ECO:0000256" key="1">
    <source>
        <dbReference type="ARBA" id="ARBA00004718"/>
    </source>
</evidence>
<evidence type="ECO:0000256" key="8">
    <source>
        <dbReference type="ARBA" id="ARBA00073512"/>
    </source>
</evidence>
<dbReference type="Pfam" id="PF10585">
    <property type="entry name" value="UBA_E1_SCCH"/>
    <property type="match status" value="1"/>
</dbReference>
<reference evidence="17 18" key="1">
    <citation type="journal article" date="2018" name="Mol. Biol. Evol.">
        <title>Broad Genomic Sampling Reveals a Smut Pathogenic Ancestry of the Fungal Clade Ustilaginomycotina.</title>
        <authorList>
            <person name="Kijpornyongpan T."/>
            <person name="Mondo S.J."/>
            <person name="Barry K."/>
            <person name="Sandor L."/>
            <person name="Lee J."/>
            <person name="Lipzen A."/>
            <person name="Pangilinan J."/>
            <person name="LaButti K."/>
            <person name="Hainaut M."/>
            <person name="Henrissat B."/>
            <person name="Grigoriev I.V."/>
            <person name="Spatafora J.W."/>
            <person name="Aime M.C."/>
        </authorList>
    </citation>
    <scope>NUCLEOTIDE SEQUENCE [LARGE SCALE GENOMIC DNA]</scope>
    <source>
        <strain evidence="17 18">MCA 3882</strain>
    </source>
</reference>
<dbReference type="UniPathway" id="UPA00886"/>
<evidence type="ECO:0000313" key="18">
    <source>
        <dbReference type="Proteomes" id="UP000245771"/>
    </source>
</evidence>
<feature type="binding site" evidence="12">
    <location>
        <position position="479"/>
    </location>
    <ligand>
        <name>Zn(2+)</name>
        <dbReference type="ChEBI" id="CHEBI:29105"/>
    </ligand>
</feature>
<feature type="active site" description="Glycyl thioester intermediate" evidence="10 13">
    <location>
        <position position="205"/>
    </location>
</feature>
<keyword evidence="18" id="KW-1185">Reference proteome</keyword>
<dbReference type="InterPro" id="IPR023318">
    <property type="entry name" value="Ub_act_enz_dom_a_sf"/>
</dbReference>
<dbReference type="EMBL" id="KZ819606">
    <property type="protein sequence ID" value="PWN31984.1"/>
    <property type="molecule type" value="Genomic_DNA"/>
</dbReference>
<feature type="domain" description="Ubiquitin-activating enzyme SCCH" evidence="16">
    <location>
        <begin position="358"/>
        <end position="417"/>
    </location>
</feature>
<protein>
    <recommendedName>
        <fullName evidence="8 9">Ubiquitin-activating enzyme E1-like</fullName>
    </recommendedName>
</protein>
<dbReference type="RefSeq" id="XP_025352286.1">
    <property type="nucleotide sequence ID" value="XM_025497061.1"/>
</dbReference>
<keyword evidence="4 9" id="KW-0547">Nucleotide-binding</keyword>
<dbReference type="PANTHER" id="PTHR10953:SF5">
    <property type="entry name" value="SUMO-ACTIVATING ENZYME SUBUNIT 2"/>
    <property type="match status" value="1"/>
</dbReference>
<evidence type="ECO:0000256" key="14">
    <source>
        <dbReference type="SAM" id="MobiDB-lite"/>
    </source>
</evidence>
<dbReference type="OrthoDB" id="10255449at2759"/>
<dbReference type="Pfam" id="PF00899">
    <property type="entry name" value="ThiF"/>
    <property type="match status" value="1"/>
</dbReference>
<gene>
    <name evidence="17" type="ORF">FA14DRAFT_138513</name>
</gene>
<evidence type="ECO:0000256" key="9">
    <source>
        <dbReference type="PIRNR" id="PIRNR039133"/>
    </source>
</evidence>
<evidence type="ECO:0000256" key="3">
    <source>
        <dbReference type="ARBA" id="ARBA00022723"/>
    </source>
</evidence>
<feature type="binding site" evidence="11">
    <location>
        <begin position="87"/>
        <end position="90"/>
    </location>
    <ligand>
        <name>ATP</name>
        <dbReference type="ChEBI" id="CHEBI:30616"/>
    </ligand>
</feature>
<evidence type="ECO:0000256" key="4">
    <source>
        <dbReference type="ARBA" id="ARBA00022741"/>
    </source>
</evidence>
<dbReference type="GeneID" id="37018842"/>
<dbReference type="GO" id="GO:0046872">
    <property type="term" value="F:metal ion binding"/>
    <property type="evidence" value="ECO:0007669"/>
    <property type="project" value="UniProtKB-KW"/>
</dbReference>
<dbReference type="Gene3D" id="3.10.290.20">
    <property type="entry name" value="Ubiquitin-like 2 activating enzyme e1b. Chain: B, domain 3"/>
    <property type="match status" value="1"/>
</dbReference>
<dbReference type="GO" id="GO:0019948">
    <property type="term" value="F:SUMO activating enzyme activity"/>
    <property type="evidence" value="ECO:0007669"/>
    <property type="project" value="UniProtKB-UniRule"/>
</dbReference>
<dbReference type="GO" id="GO:0005737">
    <property type="term" value="C:cytoplasm"/>
    <property type="evidence" value="ECO:0007669"/>
    <property type="project" value="TreeGrafter"/>
</dbReference>
<evidence type="ECO:0000256" key="6">
    <source>
        <dbReference type="ARBA" id="ARBA00022833"/>
    </source>
</evidence>
<evidence type="ECO:0000259" key="16">
    <source>
        <dbReference type="Pfam" id="PF10585"/>
    </source>
</evidence>
<name>A0A316V404_9BASI</name>
<dbReference type="FunFam" id="3.50.50.80:FF:000004">
    <property type="entry name" value="Ubiquitin-activating enzyme E1-like"/>
    <property type="match status" value="1"/>
</dbReference>
<evidence type="ECO:0000256" key="5">
    <source>
        <dbReference type="ARBA" id="ARBA00022786"/>
    </source>
</evidence>
<feature type="binding site" evidence="11">
    <location>
        <begin position="149"/>
        <end position="154"/>
    </location>
    <ligand>
        <name>ATP</name>
        <dbReference type="ChEBI" id="CHEBI:30616"/>
    </ligand>
</feature>
<evidence type="ECO:0000256" key="2">
    <source>
        <dbReference type="ARBA" id="ARBA00005673"/>
    </source>
</evidence>
<evidence type="ECO:0000256" key="10">
    <source>
        <dbReference type="PIRSR" id="PIRSR039133-1"/>
    </source>
</evidence>
<evidence type="ECO:0000256" key="7">
    <source>
        <dbReference type="ARBA" id="ARBA00022840"/>
    </source>
</evidence>
<feature type="compositionally biased region" description="Polar residues" evidence="14">
    <location>
        <begin position="1"/>
        <end position="11"/>
    </location>
</feature>
<evidence type="ECO:0000256" key="13">
    <source>
        <dbReference type="PROSITE-ProRule" id="PRU10132"/>
    </source>
</evidence>
<dbReference type="GO" id="GO:0016925">
    <property type="term" value="P:protein sumoylation"/>
    <property type="evidence" value="ECO:0007669"/>
    <property type="project" value="UniProtKB-UniRule"/>
</dbReference>
<dbReference type="InterPro" id="IPR000594">
    <property type="entry name" value="ThiF_NAD_FAD-bd"/>
</dbReference>
<dbReference type="FunFam" id="1.10.10.520:FF:000011">
    <property type="entry name" value="Ubiquitin-activating enzyme E1-like"/>
    <property type="match status" value="1"/>
</dbReference>
<proteinExistence type="inferred from homology"/>
<comment type="similarity">
    <text evidence="2 9">Belongs to the ubiquitin-activating E1 family.</text>
</comment>
<dbReference type="InterPro" id="IPR042449">
    <property type="entry name" value="Ub-E1_IAD_1"/>
</dbReference>
<dbReference type="InterPro" id="IPR035985">
    <property type="entry name" value="Ubiquitin-activating_enz"/>
</dbReference>
<dbReference type="PIRSF" id="PIRSF039133">
    <property type="entry name" value="SUMO_E1B"/>
    <property type="match status" value="1"/>
</dbReference>
<dbReference type="InterPro" id="IPR030661">
    <property type="entry name" value="Uba2"/>
</dbReference>
<dbReference type="PROSITE" id="PS00865">
    <property type="entry name" value="UBIQUITIN_ACTIVAT_2"/>
    <property type="match status" value="1"/>
</dbReference>
<feature type="domain" description="THIF-type NAD/FAD binding fold" evidence="15">
    <location>
        <begin position="37"/>
        <end position="480"/>
    </location>
</feature>
<feature type="compositionally biased region" description="Basic and acidic residues" evidence="14">
    <location>
        <begin position="628"/>
        <end position="640"/>
    </location>
</feature>
<keyword evidence="6 9" id="KW-0862">Zinc</keyword>
<feature type="binding site" evidence="12">
    <location>
        <position position="482"/>
    </location>
    <ligand>
        <name>Zn(2+)</name>
        <dbReference type="ChEBI" id="CHEBI:29105"/>
    </ligand>
</feature>
<feature type="binding site" evidence="11">
    <location>
        <position position="103"/>
    </location>
    <ligand>
        <name>ATP</name>
        <dbReference type="ChEBI" id="CHEBI:30616"/>
    </ligand>
</feature>
<feature type="region of interest" description="Disordered" evidence="14">
    <location>
        <begin position="1"/>
        <end position="27"/>
    </location>
</feature>
<comment type="pathway">
    <text evidence="1 9">Protein modification; protein sumoylation.</text>
</comment>
<dbReference type="InterPro" id="IPR019572">
    <property type="entry name" value="UBA_E1_SCCH"/>
</dbReference>
<dbReference type="AlphaFoldDB" id="A0A316V404"/>
<dbReference type="FunCoup" id="A0A316V404">
    <property type="interactions" value="1040"/>
</dbReference>
<evidence type="ECO:0000256" key="11">
    <source>
        <dbReference type="PIRSR" id="PIRSR039133-2"/>
    </source>
</evidence>
<feature type="compositionally biased region" description="Polar residues" evidence="14">
    <location>
        <begin position="18"/>
        <end position="27"/>
    </location>
</feature>
<dbReference type="GO" id="GO:0031510">
    <property type="term" value="C:SUMO activating enzyme complex"/>
    <property type="evidence" value="ECO:0007669"/>
    <property type="project" value="UniProtKB-UniRule"/>
</dbReference>
<dbReference type="InterPro" id="IPR033127">
    <property type="entry name" value="UBQ-activ_enz_E1_Cys_AS"/>
</dbReference>
<evidence type="ECO:0000313" key="17">
    <source>
        <dbReference type="EMBL" id="PWN31984.1"/>
    </source>
</evidence>
<evidence type="ECO:0000256" key="12">
    <source>
        <dbReference type="PIRSR" id="PIRSR039133-3"/>
    </source>
</evidence>
<dbReference type="SUPFAM" id="SSF69572">
    <property type="entry name" value="Activating enzymes of the ubiquitin-like proteins"/>
    <property type="match status" value="1"/>
</dbReference>
<feature type="binding site" evidence="12">
    <location>
        <position position="190"/>
    </location>
    <ligand>
        <name>Zn(2+)</name>
        <dbReference type="ChEBI" id="CHEBI:29105"/>
    </ligand>
</feature>
<dbReference type="PANTHER" id="PTHR10953">
    <property type="entry name" value="UBIQUITIN-ACTIVATING ENZYME E1"/>
    <property type="match status" value="1"/>
</dbReference>
<feature type="binding site" evidence="12">
    <location>
        <position position="193"/>
    </location>
    <ligand>
        <name>Zn(2+)</name>
        <dbReference type="ChEBI" id="CHEBI:29105"/>
    </ligand>
</feature>
<dbReference type="Gene3D" id="1.10.10.520">
    <property type="entry name" value="Ubiquitin activating enzymes (Uba3). Chain: B, domain 2"/>
    <property type="match status" value="1"/>
</dbReference>
<evidence type="ECO:0000259" key="15">
    <source>
        <dbReference type="Pfam" id="PF00899"/>
    </source>
</evidence>
<dbReference type="STRING" id="1280837.A0A316V404"/>
<dbReference type="InParanoid" id="A0A316V404"/>
<keyword evidence="7 9" id="KW-0067">ATP-binding</keyword>
<feature type="binding site" evidence="11">
    <location>
        <begin position="55"/>
        <end position="60"/>
    </location>
    <ligand>
        <name>ATP</name>
        <dbReference type="ChEBI" id="CHEBI:30616"/>
    </ligand>
</feature>
<dbReference type="GO" id="GO:0005524">
    <property type="term" value="F:ATP binding"/>
    <property type="evidence" value="ECO:0007669"/>
    <property type="project" value="UniProtKB-UniRule"/>
</dbReference>
<feature type="region of interest" description="Disordered" evidence="14">
    <location>
        <begin position="594"/>
        <end position="668"/>
    </location>
</feature>
<comment type="subunit">
    <text evidence="9">Heterodimer.</text>
</comment>
<dbReference type="Gene3D" id="3.50.50.80">
    <property type="entry name" value="Ubiquitin-activating enzyme E1, inactive adenylation domain, subdomain 1"/>
    <property type="match status" value="1"/>
</dbReference>
<sequence length="668" mass="73334">MASTAKTNGSSYAAAEGSNGTSHTIQSHPRHAYAKAILGKELFGKIASSRILVVGAGGIGCELLKNLVLVGFGHVEVIDLDTIDLSNLNRQFLFQKVHIGKPKSLVAAGTALQFNPLIDIKPHHSNVKDTSQFGWEYFEQFDVVCNALDNLDARRWVNKMCIMTGVPLVESGTTGFLGQVQPIARGTSECYDCVTKPTPKTYPVCTIRSTPSTPIHCIVWAKTYLFPQLFGAEEESEDAELDKALQDGENADEVANLRREAREMRALRDSIFQTINTAEQEEDDLSKRVFNKVFKADVERLLSMEDMWRKRTKPVPLDFDAASQQVINGDAASQNGNGAAAPPSLRDQRVLSLQETVGLFDQSLNRLAKRARDLDSLKKESLSFDKDDIDAMDFVTATANLRSRIYHIAPQSRFQVKEMAGNIIPAIASTNAIIAGAQVLQTLHALRRKWSDARFVSLNRTNASRLISSTPLEKPNAGCGVCQDDYVRAKVDIDRTTLADVKEAVLQSREEGGLGFEVEGMELYEGARLLADEDFDDNLPRTLASLGITLGMMITCADENGIKANVNIYMSARSSGDAEKVDFGDVNKLPVLRAKPTLKRPHPDSDDSDDVVEEVQAPEGSSSAPKRKREDEEASAEQKKVHANGDSNKRAKVTPHTGAREEEAIELD</sequence>
<keyword evidence="3 9" id="KW-0479">Metal-binding</keyword>
<organism evidence="17 18">
    <name type="scientific">Meira miltonrushii</name>
    <dbReference type="NCBI Taxonomy" id="1280837"/>
    <lineage>
        <taxon>Eukaryota</taxon>
        <taxon>Fungi</taxon>
        <taxon>Dikarya</taxon>
        <taxon>Basidiomycota</taxon>
        <taxon>Ustilaginomycotina</taxon>
        <taxon>Exobasidiomycetes</taxon>
        <taxon>Exobasidiales</taxon>
        <taxon>Brachybasidiaceae</taxon>
        <taxon>Meira</taxon>
    </lineage>
</organism>
<dbReference type="InterPro" id="IPR045886">
    <property type="entry name" value="ThiF/MoeB/HesA"/>
</dbReference>
<accession>A0A316V404</accession>
<keyword evidence="5 9" id="KW-0833">Ubl conjugation pathway</keyword>
<feature type="binding site" evidence="11">
    <location>
        <position position="79"/>
    </location>
    <ligand>
        <name>ATP</name>
        <dbReference type="ChEBI" id="CHEBI:30616"/>
    </ligand>
</feature>